<keyword evidence="1" id="KW-0547">Nucleotide-binding</keyword>
<name>A0ABQ6MQX7_9STRA</name>
<dbReference type="Gene3D" id="1.20.1270.10">
    <property type="match status" value="1"/>
</dbReference>
<reference evidence="4 5" key="1">
    <citation type="journal article" date="2023" name="Commun. Biol.">
        <title>Genome analysis of Parmales, the sister group of diatoms, reveals the evolutionary specialization of diatoms from phago-mixotrophs to photoautotrophs.</title>
        <authorList>
            <person name="Ban H."/>
            <person name="Sato S."/>
            <person name="Yoshikawa S."/>
            <person name="Yamada K."/>
            <person name="Nakamura Y."/>
            <person name="Ichinomiya M."/>
            <person name="Sato N."/>
            <person name="Blanc-Mathieu R."/>
            <person name="Endo H."/>
            <person name="Kuwata A."/>
            <person name="Ogata H."/>
        </authorList>
    </citation>
    <scope>NUCLEOTIDE SEQUENCE [LARGE SCALE GENOMIC DNA]</scope>
</reference>
<dbReference type="InterPro" id="IPR029048">
    <property type="entry name" value="HSP70_C_sf"/>
</dbReference>
<dbReference type="InterPro" id="IPR043129">
    <property type="entry name" value="ATPase_NBD"/>
</dbReference>
<dbReference type="Pfam" id="PF00012">
    <property type="entry name" value="HSP70"/>
    <property type="match status" value="1"/>
</dbReference>
<dbReference type="InterPro" id="IPR013126">
    <property type="entry name" value="Hsp_70_fam"/>
</dbReference>
<feature type="region of interest" description="Disordered" evidence="3">
    <location>
        <begin position="1073"/>
        <end position="1100"/>
    </location>
</feature>
<sequence>SPVPSPLPSPPLTSPAGAFPSAVFLSPEGSTLIGAAAYDRASTQRQALRLVPAAKRLLGEDYCAGNLRERLRERLREVASAAPLKGVRSSFHTSASADLSYTAVSIPDFKVNGDTFHPEELAALLARNARRAGEACGVEGARVVMTAPAHWPAHKREALRTAGELAGWAGDGRVLEGDDGEGGKELLARGYKLNPGSEGGAAKLPSGAAGARYERAGGVTLLSAPAACLLSHLHAELAGKGKLAKRLRKGGGGAPFLTVYVGGGHYDFAYAGAALGDGRLAIAARAVAGGAAGGEDATTLLADHVCSLLRRAPAGEGAAAAAGSLEIPRTGFEAVDRALAGAQDWVSERLAGPGSAAGLLSEAPAGEGGGRSGERLAVEAAKVRLCEADARLGHKEVGATGINTSVAVEGFLPVPLTKKEADRICGPVHARVRGALEAFLAEARVDPKCHVLVCGGATRDPALASALAKALPGKPVELATPVDEMAAAGAAIYGASLQGYLPKGVVEEVRVSEVTPAEISVADSWNQLAVSNASKVIFPKWTPYGTASKTLNFYTDSHEQTYLDLFLKEEGVPISSATIGISGIPALHEGSDINVKCRLGEDGLVQAEATYVDFSFSMELKTETSYLRAFRETHQIRKRLDTQARLNTVFYGRDAALADLRNYCESTKEIVASGKLDGKIRPVDAETVLSTCDASLNWLENEGNLGNVKRVSLELKRVEGYKMLYVQRLRETREVVVPIIDSIVRVAAKTSLNKGDFCTATPKGAPPGTAPDLALVETKKSVVFFDDLNNAIVKSDDVKHAFPADIESARSRYQATVDGLNKMKEDGVEEIVTAAFHKVIDEFYLKPEAFVEEQKELEEPANEPAGEPAEEAPPPAEEQTPAPPPASQYEGKEIKFGKNAPESTRLFNLLLAAIPSLESEPKTKDFLASKMLEIMEEMDADNNQQMSLPETINTMGFLIEQSLAIIHRRLAKLRNSGPLLEDDFVMAVLLAGGSKEEQLARVVNENTVVVFGDSDDQQRKVVDMRRTTGGDYEKAVERYAGYAEKLEALQALNAKDVFSKTVFVVMNKINASNKQSSPRRRSAAAQEKVASPPPTPRKNLISKTVHYDRTSTPDKAEEGRLFIEELMRHFDFFASETHKIDSLKQGWEAACKDADADGSGDLDEGEAVVIWKNMVDSCLKRTRSQQDKLEAWRKVEAGPGSVDGVAKVLGVL</sequence>
<feature type="compositionally biased region" description="Pro residues" evidence="3">
    <location>
        <begin position="871"/>
        <end position="886"/>
    </location>
</feature>
<proteinExistence type="predicted"/>
<dbReference type="PANTHER" id="PTHR45639">
    <property type="entry name" value="HSC70CB, ISOFORM G-RELATED"/>
    <property type="match status" value="1"/>
</dbReference>
<keyword evidence="2" id="KW-0067">ATP-binding</keyword>
<evidence type="ECO:0000313" key="5">
    <source>
        <dbReference type="Proteomes" id="UP001165060"/>
    </source>
</evidence>
<evidence type="ECO:0000256" key="3">
    <source>
        <dbReference type="SAM" id="MobiDB-lite"/>
    </source>
</evidence>
<dbReference type="Gene3D" id="3.90.640.10">
    <property type="entry name" value="Actin, Chain A, domain 4"/>
    <property type="match status" value="1"/>
</dbReference>
<dbReference type="Gene3D" id="3.30.420.40">
    <property type="match status" value="3"/>
</dbReference>
<dbReference type="Proteomes" id="UP001165060">
    <property type="component" value="Unassembled WGS sequence"/>
</dbReference>
<dbReference type="EMBL" id="BRYB01003099">
    <property type="protein sequence ID" value="GMI30410.1"/>
    <property type="molecule type" value="Genomic_DNA"/>
</dbReference>
<protein>
    <recommendedName>
        <fullName evidence="6">Calmodulin</fullName>
    </recommendedName>
</protein>
<dbReference type="SUPFAM" id="SSF53067">
    <property type="entry name" value="Actin-like ATPase domain"/>
    <property type="match status" value="2"/>
</dbReference>
<evidence type="ECO:0000256" key="2">
    <source>
        <dbReference type="ARBA" id="ARBA00022840"/>
    </source>
</evidence>
<evidence type="ECO:0000313" key="4">
    <source>
        <dbReference type="EMBL" id="GMI30410.1"/>
    </source>
</evidence>
<feature type="non-terminal residue" evidence="4">
    <location>
        <position position="1"/>
    </location>
</feature>
<dbReference type="PANTHER" id="PTHR45639:SF32">
    <property type="entry name" value="HEAT SHOCK PROTEIN PDR13"/>
    <property type="match status" value="1"/>
</dbReference>
<evidence type="ECO:0008006" key="6">
    <source>
        <dbReference type="Google" id="ProtNLM"/>
    </source>
</evidence>
<keyword evidence="5" id="KW-1185">Reference proteome</keyword>
<evidence type="ECO:0000256" key="1">
    <source>
        <dbReference type="ARBA" id="ARBA00022741"/>
    </source>
</evidence>
<comment type="caution">
    <text evidence="4">The sequence shown here is derived from an EMBL/GenBank/DDBJ whole genome shotgun (WGS) entry which is preliminary data.</text>
</comment>
<feature type="region of interest" description="Disordered" evidence="3">
    <location>
        <begin position="855"/>
        <end position="890"/>
    </location>
</feature>
<gene>
    <name evidence="4" type="ORF">TeGR_g8437</name>
</gene>
<accession>A0ABQ6MQX7</accession>
<organism evidence="4 5">
    <name type="scientific">Tetraparma gracilis</name>
    <dbReference type="NCBI Taxonomy" id="2962635"/>
    <lineage>
        <taxon>Eukaryota</taxon>
        <taxon>Sar</taxon>
        <taxon>Stramenopiles</taxon>
        <taxon>Ochrophyta</taxon>
        <taxon>Bolidophyceae</taxon>
        <taxon>Parmales</taxon>
        <taxon>Triparmaceae</taxon>
        <taxon>Tetraparma</taxon>
    </lineage>
</organism>